<evidence type="ECO:0000313" key="2">
    <source>
        <dbReference type="EMBL" id="KAK2152285.1"/>
    </source>
</evidence>
<name>A0AAD9JH22_9ANNE</name>
<protein>
    <submittedName>
        <fullName evidence="2">Uncharacterized protein</fullName>
    </submittedName>
</protein>
<dbReference type="AlphaFoldDB" id="A0AAD9JH22"/>
<accession>A0AAD9JH22</accession>
<gene>
    <name evidence="2" type="ORF">LSH36_335g03014</name>
</gene>
<feature type="compositionally biased region" description="Polar residues" evidence="1">
    <location>
        <begin position="1"/>
        <end position="24"/>
    </location>
</feature>
<evidence type="ECO:0000313" key="3">
    <source>
        <dbReference type="Proteomes" id="UP001208570"/>
    </source>
</evidence>
<dbReference type="Proteomes" id="UP001208570">
    <property type="component" value="Unassembled WGS sequence"/>
</dbReference>
<organism evidence="2 3">
    <name type="scientific">Paralvinella palmiformis</name>
    <dbReference type="NCBI Taxonomy" id="53620"/>
    <lineage>
        <taxon>Eukaryota</taxon>
        <taxon>Metazoa</taxon>
        <taxon>Spiralia</taxon>
        <taxon>Lophotrochozoa</taxon>
        <taxon>Annelida</taxon>
        <taxon>Polychaeta</taxon>
        <taxon>Sedentaria</taxon>
        <taxon>Canalipalpata</taxon>
        <taxon>Terebellida</taxon>
        <taxon>Terebelliformia</taxon>
        <taxon>Alvinellidae</taxon>
        <taxon>Paralvinella</taxon>
    </lineage>
</organism>
<comment type="caution">
    <text evidence="2">The sequence shown here is derived from an EMBL/GenBank/DDBJ whole genome shotgun (WGS) entry which is preliminary data.</text>
</comment>
<dbReference type="EMBL" id="JAODUP010000334">
    <property type="protein sequence ID" value="KAK2152285.1"/>
    <property type="molecule type" value="Genomic_DNA"/>
</dbReference>
<sequence length="426" mass="48418">MTTRTVRSSHSRQFSTAQSGSGVKQTPEGHMYPEIKQRGYYSDILVEGADTELGDILSGPETVQNTLWEVAKEKHTPYVHTFETPQLEAAHDHEVEHGPSTAITAISDFPEKSYQPKVQLPYFTPPGQCPRKIEIERRKRLYGKQDLDVLLAREGIQTADLMPKNQPDGIQHVQLNADSEDPAPFAVYLPLEVFDNNEYDCRTPQEWLEMGLENGIRKPVPGRALVPTRDNIHHLDPKDPSIEYKWHDVGVLDYDEPSKLYLIQKVNNRGRVVDSSGKTVVNGGLNKDGSRITLPSQYWVPRVRLYFRAEDPELFAKRVAEAFVKRKHTEALLRYNLYIDCMPMEGVGELDQASLKKMTEWAKGAPALAKDKGLDDYIQVLEKEVNIDFCRSMNRIIFDKTVQDDRQTFAFVTLPDPVEEVAPLKG</sequence>
<proteinExistence type="predicted"/>
<feature type="region of interest" description="Disordered" evidence="1">
    <location>
        <begin position="1"/>
        <end position="30"/>
    </location>
</feature>
<evidence type="ECO:0000256" key="1">
    <source>
        <dbReference type="SAM" id="MobiDB-lite"/>
    </source>
</evidence>
<reference evidence="2" key="1">
    <citation type="journal article" date="2023" name="Mol. Biol. Evol.">
        <title>Third-Generation Sequencing Reveals the Adaptive Role of the Epigenome in Three Deep-Sea Polychaetes.</title>
        <authorList>
            <person name="Perez M."/>
            <person name="Aroh O."/>
            <person name="Sun Y."/>
            <person name="Lan Y."/>
            <person name="Juniper S.K."/>
            <person name="Young C.R."/>
            <person name="Angers B."/>
            <person name="Qian P.Y."/>
        </authorList>
    </citation>
    <scope>NUCLEOTIDE SEQUENCE</scope>
    <source>
        <strain evidence="2">P08H-3</strain>
    </source>
</reference>
<keyword evidence="3" id="KW-1185">Reference proteome</keyword>